<dbReference type="EMBL" id="JAHFXS010001972">
    <property type="protein sequence ID" value="KAG9974568.1"/>
    <property type="molecule type" value="Genomic_DNA"/>
</dbReference>
<dbReference type="Pfam" id="PF00155">
    <property type="entry name" value="Aminotran_1_2"/>
    <property type="match status" value="1"/>
</dbReference>
<name>A0A9P8JS74_AURME</name>
<evidence type="ECO:0000313" key="4">
    <source>
        <dbReference type="Proteomes" id="UP000729357"/>
    </source>
</evidence>
<reference evidence="3" key="2">
    <citation type="submission" date="2021-08" db="EMBL/GenBank/DDBJ databases">
        <authorList>
            <person name="Gostincar C."/>
            <person name="Sun X."/>
            <person name="Song Z."/>
            <person name="Gunde-Cimerman N."/>
        </authorList>
    </citation>
    <scope>NUCLEOTIDE SEQUENCE</scope>
    <source>
        <strain evidence="3">EXF-9298</strain>
    </source>
</reference>
<dbReference type="InterPro" id="IPR050478">
    <property type="entry name" value="Ethylene_sulfur-biosynth"/>
</dbReference>
<evidence type="ECO:0000256" key="1">
    <source>
        <dbReference type="ARBA" id="ARBA00022898"/>
    </source>
</evidence>
<accession>A0A9P8JS74</accession>
<dbReference type="SUPFAM" id="SSF53383">
    <property type="entry name" value="PLP-dependent transferases"/>
    <property type="match status" value="2"/>
</dbReference>
<organism evidence="3 4">
    <name type="scientific">Aureobasidium melanogenum</name>
    <name type="common">Aureobasidium pullulans var. melanogenum</name>
    <dbReference type="NCBI Taxonomy" id="46634"/>
    <lineage>
        <taxon>Eukaryota</taxon>
        <taxon>Fungi</taxon>
        <taxon>Dikarya</taxon>
        <taxon>Ascomycota</taxon>
        <taxon>Pezizomycotina</taxon>
        <taxon>Dothideomycetes</taxon>
        <taxon>Dothideomycetidae</taxon>
        <taxon>Dothideales</taxon>
        <taxon>Saccotheciaceae</taxon>
        <taxon>Aureobasidium</taxon>
    </lineage>
</organism>
<dbReference type="PANTHER" id="PTHR43795">
    <property type="entry name" value="BIFUNCTIONAL ASPARTATE AMINOTRANSFERASE AND GLUTAMATE/ASPARTATE-PREPHENATE AMINOTRANSFERASE-RELATED"/>
    <property type="match status" value="1"/>
</dbReference>
<protein>
    <submittedName>
        <fullName evidence="3">PLP-dependent transferase</fullName>
    </submittedName>
</protein>
<dbReference type="Gene3D" id="3.40.640.10">
    <property type="entry name" value="Type I PLP-dependent aspartate aminotransferase-like (Major domain)"/>
    <property type="match status" value="1"/>
</dbReference>
<feature type="non-terminal residue" evidence="3">
    <location>
        <position position="215"/>
    </location>
</feature>
<dbReference type="Proteomes" id="UP000729357">
    <property type="component" value="Unassembled WGS sequence"/>
</dbReference>
<dbReference type="PANTHER" id="PTHR43795:SF39">
    <property type="entry name" value="AMINOTRANSFERASE CLASS I_CLASSII DOMAIN-CONTAINING PROTEIN"/>
    <property type="match status" value="1"/>
</dbReference>
<dbReference type="GO" id="GO:0008483">
    <property type="term" value="F:transaminase activity"/>
    <property type="evidence" value="ECO:0007669"/>
    <property type="project" value="TreeGrafter"/>
</dbReference>
<dbReference type="InterPro" id="IPR015421">
    <property type="entry name" value="PyrdxlP-dep_Trfase_major"/>
</dbReference>
<feature type="domain" description="Aminotransferase class I/classII large" evidence="2">
    <location>
        <begin position="50"/>
        <end position="132"/>
    </location>
</feature>
<dbReference type="InterPro" id="IPR015424">
    <property type="entry name" value="PyrdxlP-dep_Trfase"/>
</dbReference>
<evidence type="ECO:0000259" key="2">
    <source>
        <dbReference type="Pfam" id="PF00155"/>
    </source>
</evidence>
<dbReference type="GO" id="GO:0030170">
    <property type="term" value="F:pyridoxal phosphate binding"/>
    <property type="evidence" value="ECO:0007669"/>
    <property type="project" value="InterPro"/>
</dbReference>
<dbReference type="GO" id="GO:0006520">
    <property type="term" value="P:amino acid metabolic process"/>
    <property type="evidence" value="ECO:0007669"/>
    <property type="project" value="TreeGrafter"/>
</dbReference>
<comment type="caution">
    <text evidence="3">The sequence shown here is derived from an EMBL/GenBank/DDBJ whole genome shotgun (WGS) entry which is preliminary data.</text>
</comment>
<evidence type="ECO:0000313" key="3">
    <source>
        <dbReference type="EMBL" id="KAG9974568.1"/>
    </source>
</evidence>
<dbReference type="AlphaFoldDB" id="A0A9P8JS74"/>
<dbReference type="InterPro" id="IPR004839">
    <property type="entry name" value="Aminotransferase_I/II_large"/>
</dbReference>
<proteinExistence type="predicted"/>
<keyword evidence="3" id="KW-0808">Transferase</keyword>
<sequence>MAQTSLKARLQPLLSNIYHPQDNPNGIVDMGTAENHIMTKDVYDFANNKIRTTPRTFTYGEGPWGSKRLRTAMANHMNTYFHPFSAIQPDELVFANGITSLCELFGYAIGSPNDGILISRPSYQAFPADFGAKAGLKCVNLHPFLDMTAYKDEWAAEDALVAKMEDNGVYITKGSLLQAEQAGWFRIIFAQEDDVMEEGFKRLFNAIGASKVKAQ</sequence>
<keyword evidence="4" id="KW-1185">Reference proteome</keyword>
<gene>
    <name evidence="3" type="ORF">KCU98_g11900</name>
</gene>
<keyword evidence="1" id="KW-0663">Pyridoxal phosphate</keyword>
<reference evidence="3" key="1">
    <citation type="journal article" date="2021" name="J Fungi (Basel)">
        <title>Virulence traits and population genomics of the black yeast Aureobasidium melanogenum.</title>
        <authorList>
            <person name="Cernosa A."/>
            <person name="Sun X."/>
            <person name="Gostincar C."/>
            <person name="Fang C."/>
            <person name="Gunde-Cimerman N."/>
            <person name="Song Z."/>
        </authorList>
    </citation>
    <scope>NUCLEOTIDE SEQUENCE</scope>
    <source>
        <strain evidence="3">EXF-9298</strain>
    </source>
</reference>